<evidence type="ECO:0000256" key="5">
    <source>
        <dbReference type="ARBA" id="ARBA00022553"/>
    </source>
</evidence>
<dbReference type="FunFam" id="3.30.565.10:FF:000013">
    <property type="entry name" value="Two-component sensor histidine kinase"/>
    <property type="match status" value="1"/>
</dbReference>
<feature type="transmembrane region" description="Helical" evidence="14">
    <location>
        <begin position="259"/>
        <end position="277"/>
    </location>
</feature>
<evidence type="ECO:0000256" key="4">
    <source>
        <dbReference type="ARBA" id="ARBA00022475"/>
    </source>
</evidence>
<evidence type="ECO:0000313" key="17">
    <source>
        <dbReference type="EMBL" id="AFS79640.1"/>
    </source>
</evidence>
<dbReference type="SMART" id="SM00387">
    <property type="entry name" value="HATPase_c"/>
    <property type="match status" value="1"/>
</dbReference>
<dbReference type="GO" id="GO:0005886">
    <property type="term" value="C:plasma membrane"/>
    <property type="evidence" value="ECO:0007669"/>
    <property type="project" value="UniProtKB-SubCell"/>
</dbReference>
<keyword evidence="13 14" id="KW-0472">Membrane</keyword>
<dbReference type="RefSeq" id="WP_014968774.1">
    <property type="nucleotide sequence ID" value="NC_018664.1"/>
</dbReference>
<evidence type="ECO:0000256" key="7">
    <source>
        <dbReference type="ARBA" id="ARBA00022692"/>
    </source>
</evidence>
<dbReference type="CDD" id="cd06225">
    <property type="entry name" value="HAMP"/>
    <property type="match status" value="1"/>
</dbReference>
<dbReference type="PANTHER" id="PTHR45528">
    <property type="entry name" value="SENSOR HISTIDINE KINASE CPXA"/>
    <property type="match status" value="1"/>
</dbReference>
<feature type="transmembrane region" description="Helical" evidence="14">
    <location>
        <begin position="397"/>
        <end position="419"/>
    </location>
</feature>
<dbReference type="EC" id="2.7.13.3" evidence="3"/>
<dbReference type="GO" id="GO:0000155">
    <property type="term" value="F:phosphorelay sensor kinase activity"/>
    <property type="evidence" value="ECO:0007669"/>
    <property type="project" value="InterPro"/>
</dbReference>
<keyword evidence="9 17" id="KW-0418">Kinase</keyword>
<keyword evidence="8" id="KW-0547">Nucleotide-binding</keyword>
<dbReference type="PANTHER" id="PTHR45528:SF1">
    <property type="entry name" value="SENSOR HISTIDINE KINASE CPXA"/>
    <property type="match status" value="1"/>
</dbReference>
<feature type="transmembrane region" description="Helical" evidence="14">
    <location>
        <begin position="341"/>
        <end position="360"/>
    </location>
</feature>
<dbReference type="FunFam" id="1.10.287.130:FF:000008">
    <property type="entry name" value="Two-component sensor histidine kinase"/>
    <property type="match status" value="1"/>
</dbReference>
<protein>
    <recommendedName>
        <fullName evidence="3">histidine kinase</fullName>
        <ecNumber evidence="3">2.7.13.3</ecNumber>
    </recommendedName>
</protein>
<feature type="domain" description="Histidine kinase" evidence="15">
    <location>
        <begin position="513"/>
        <end position="710"/>
    </location>
</feature>
<dbReference type="InterPro" id="IPR004358">
    <property type="entry name" value="Sig_transdc_His_kin-like_C"/>
</dbReference>
<dbReference type="InterPro" id="IPR050398">
    <property type="entry name" value="HssS/ArlS-like"/>
</dbReference>
<dbReference type="Proteomes" id="UP000006094">
    <property type="component" value="Chromosome"/>
</dbReference>
<evidence type="ECO:0000256" key="12">
    <source>
        <dbReference type="ARBA" id="ARBA00023012"/>
    </source>
</evidence>
<dbReference type="SUPFAM" id="SSF55874">
    <property type="entry name" value="ATPase domain of HSP90 chaperone/DNA topoisomerase II/histidine kinase"/>
    <property type="match status" value="1"/>
</dbReference>
<gene>
    <name evidence="17" type="ordered locus">Curi_c26450</name>
</gene>
<dbReference type="HOGENOM" id="CLU_000445_73_2_9"/>
<keyword evidence="6 17" id="KW-0808">Transferase</keyword>
<dbReference type="InterPro" id="IPR005467">
    <property type="entry name" value="His_kinase_dom"/>
</dbReference>
<keyword evidence="5" id="KW-0597">Phosphoprotein</keyword>
<feature type="transmembrane region" description="Helical" evidence="14">
    <location>
        <begin position="303"/>
        <end position="321"/>
    </location>
</feature>
<comment type="catalytic activity">
    <reaction evidence="1">
        <text>ATP + protein L-histidine = ADP + protein N-phospho-L-histidine.</text>
        <dbReference type="EC" id="2.7.13.3"/>
    </reaction>
</comment>
<dbReference type="Gene3D" id="3.30.565.10">
    <property type="entry name" value="Histidine kinase-like ATPase, C-terminal domain"/>
    <property type="match status" value="1"/>
</dbReference>
<evidence type="ECO:0000259" key="15">
    <source>
        <dbReference type="PROSITE" id="PS50109"/>
    </source>
</evidence>
<keyword evidence="12" id="KW-0902">Two-component regulatory system</keyword>
<evidence type="ECO:0000256" key="6">
    <source>
        <dbReference type="ARBA" id="ARBA00022679"/>
    </source>
</evidence>
<dbReference type="Gene3D" id="1.10.287.130">
    <property type="match status" value="1"/>
</dbReference>
<keyword evidence="4" id="KW-1003">Cell membrane</keyword>
<dbReference type="PATRIC" id="fig|1128398.3.peg.2724"/>
<keyword evidence="18" id="KW-1185">Reference proteome</keyword>
<dbReference type="EMBL" id="CP003326">
    <property type="protein sequence ID" value="AFS79640.1"/>
    <property type="molecule type" value="Genomic_DNA"/>
</dbReference>
<dbReference type="STRING" id="1128398.Curi_c26450"/>
<dbReference type="Gene3D" id="6.10.340.10">
    <property type="match status" value="1"/>
</dbReference>
<evidence type="ECO:0000256" key="13">
    <source>
        <dbReference type="ARBA" id="ARBA00023136"/>
    </source>
</evidence>
<evidence type="ECO:0000256" key="9">
    <source>
        <dbReference type="ARBA" id="ARBA00022777"/>
    </source>
</evidence>
<dbReference type="eggNOG" id="COG5002">
    <property type="taxonomic scope" value="Bacteria"/>
</dbReference>
<dbReference type="InterPro" id="IPR003660">
    <property type="entry name" value="HAMP_dom"/>
</dbReference>
<evidence type="ECO:0000256" key="10">
    <source>
        <dbReference type="ARBA" id="ARBA00022840"/>
    </source>
</evidence>
<evidence type="ECO:0000256" key="14">
    <source>
        <dbReference type="SAM" id="Phobius"/>
    </source>
</evidence>
<dbReference type="InterPro" id="IPR036097">
    <property type="entry name" value="HisK_dim/P_sf"/>
</dbReference>
<dbReference type="KEGG" id="cad:Curi_c26450"/>
<dbReference type="InterPro" id="IPR036890">
    <property type="entry name" value="HATPase_C_sf"/>
</dbReference>
<sequence length="732" mass="85362">MDIKLKNKSKNIIAIAMILYMISISLLVIFDLNKHRNVFKDEPYKYSSVLREEINKYIDSTEKVFIIDSKIEDYEIENLKIAHQNLMINQKNIIEEDYNEKITKAEEQEDKEAILKLYGEKFDKLVENKNIHTKSEEELRKEILDDRNDEHKKAKEHIEKQKNIKYFIINTKTKDTYTNIDNIKNINDVKEYINTNSIFSMKIPYKSSDYNYSINNGRKFEEHGLEGYFVVPKKANGYSQIHEDLKYIDSIKDRLVKELVLLIVSFTSAIVMISIIIKKKILKYIEVPEWLEKVINKYKKIPLDIRISILFVYAIIMNVYLSEANFFYFPLNMDHFIKLTFISLSIIYFILNGTCIVRLYKNRDELSQQWSVSLWKRTVNSFKSTKDIFFTKNISKIILKGFIAILIFLALAILSIIFLGINNELFLITFMMITIVYMLYIINYVLRKIAYLNNLVTGIEEISSGNLNYEIEEKGSGTLAKIGYNINHMREGFKKSLETQIKSERLKTELITNVSHDLKTPLTSIINYVNILKKEDSSKEEIEGYVEILDRKSQRLKTLIDDLFEVTKLSSGEVDLKIERVDVVALLRQAMAEFEGKIKKSSLSIKTNTSNQNIYMDLDGNKMWRVFENLISNILKYSQPNTRVYIDIIEEDKKVIITMKNISSHELNFGVDEIFERFKRGDDSRNTEGSGLGLAIAKSIVELQGGKLDITIDGDLFKVNVEFYQKATSYGQ</sequence>
<dbReference type="PROSITE" id="PS50109">
    <property type="entry name" value="HIS_KIN"/>
    <property type="match status" value="1"/>
</dbReference>
<evidence type="ECO:0000313" key="18">
    <source>
        <dbReference type="Proteomes" id="UP000006094"/>
    </source>
</evidence>
<feature type="transmembrane region" description="Helical" evidence="14">
    <location>
        <begin position="12"/>
        <end position="30"/>
    </location>
</feature>
<keyword evidence="10" id="KW-0067">ATP-binding</keyword>
<dbReference type="Pfam" id="PF02518">
    <property type="entry name" value="HATPase_c"/>
    <property type="match status" value="1"/>
</dbReference>
<accession>K0B3Z1</accession>
<evidence type="ECO:0000259" key="16">
    <source>
        <dbReference type="PROSITE" id="PS50885"/>
    </source>
</evidence>
<dbReference type="PRINTS" id="PR00344">
    <property type="entry name" value="BCTRLSENSOR"/>
</dbReference>
<dbReference type="Pfam" id="PF00512">
    <property type="entry name" value="HisKA"/>
    <property type="match status" value="1"/>
</dbReference>
<dbReference type="InterPro" id="IPR003594">
    <property type="entry name" value="HATPase_dom"/>
</dbReference>
<evidence type="ECO:0000256" key="8">
    <source>
        <dbReference type="ARBA" id="ARBA00022741"/>
    </source>
</evidence>
<dbReference type="PROSITE" id="PS50885">
    <property type="entry name" value="HAMP"/>
    <property type="match status" value="1"/>
</dbReference>
<evidence type="ECO:0000256" key="2">
    <source>
        <dbReference type="ARBA" id="ARBA00004651"/>
    </source>
</evidence>
<dbReference type="GO" id="GO:0005524">
    <property type="term" value="F:ATP binding"/>
    <property type="evidence" value="ECO:0007669"/>
    <property type="project" value="UniProtKB-KW"/>
</dbReference>
<feature type="domain" description="HAMP" evidence="16">
    <location>
        <begin position="446"/>
        <end position="498"/>
    </location>
</feature>
<reference evidence="17 18" key="1">
    <citation type="journal article" date="2012" name="PLoS ONE">
        <title>The purine-utilizing bacterium Clostridium acidurici 9a: a genome-guided metabolic reconsideration.</title>
        <authorList>
            <person name="Hartwich K."/>
            <person name="Poehlein A."/>
            <person name="Daniel R."/>
        </authorList>
    </citation>
    <scope>NUCLEOTIDE SEQUENCE [LARGE SCALE GENOMIC DNA]</scope>
    <source>
        <strain evidence="18">ATCC 7906 / DSM 604 / BCRC 14475 / CIP 104303 / KCTC 5404 / NCIMB 10678 / 9a</strain>
    </source>
</reference>
<dbReference type="OrthoDB" id="9792991at2"/>
<comment type="subcellular location">
    <subcellularLocation>
        <location evidence="2">Cell membrane</location>
        <topology evidence="2">Multi-pass membrane protein</topology>
    </subcellularLocation>
</comment>
<keyword evidence="11 14" id="KW-1133">Transmembrane helix</keyword>
<keyword evidence="7 14" id="KW-0812">Transmembrane</keyword>
<organism evidence="17 18">
    <name type="scientific">Gottschalkia acidurici (strain ATCC 7906 / DSM 604 / BCRC 14475 / CIP 104303 / KCTC 5404 / NCIMB 10678 / 9a)</name>
    <name type="common">Clostridium acidurici</name>
    <dbReference type="NCBI Taxonomy" id="1128398"/>
    <lineage>
        <taxon>Bacteria</taxon>
        <taxon>Bacillati</taxon>
        <taxon>Bacillota</taxon>
        <taxon>Tissierellia</taxon>
        <taxon>Tissierellales</taxon>
        <taxon>Gottschalkiaceae</taxon>
        <taxon>Gottschalkia</taxon>
    </lineage>
</organism>
<dbReference type="AlphaFoldDB" id="K0B3Z1"/>
<name>K0B3Z1_GOTA9</name>
<dbReference type="InterPro" id="IPR003661">
    <property type="entry name" value="HisK_dim/P_dom"/>
</dbReference>
<evidence type="ECO:0000256" key="11">
    <source>
        <dbReference type="ARBA" id="ARBA00022989"/>
    </source>
</evidence>
<dbReference type="SUPFAM" id="SSF47384">
    <property type="entry name" value="Homodimeric domain of signal transducing histidine kinase"/>
    <property type="match status" value="1"/>
</dbReference>
<proteinExistence type="predicted"/>
<evidence type="ECO:0000256" key="3">
    <source>
        <dbReference type="ARBA" id="ARBA00012438"/>
    </source>
</evidence>
<dbReference type="SMART" id="SM00388">
    <property type="entry name" value="HisKA"/>
    <property type="match status" value="1"/>
</dbReference>
<evidence type="ECO:0000256" key="1">
    <source>
        <dbReference type="ARBA" id="ARBA00000085"/>
    </source>
</evidence>
<dbReference type="CDD" id="cd00082">
    <property type="entry name" value="HisKA"/>
    <property type="match status" value="1"/>
</dbReference>
<feature type="transmembrane region" description="Helical" evidence="14">
    <location>
        <begin position="425"/>
        <end position="446"/>
    </location>
</feature>